<dbReference type="Proteomes" id="UP000546324">
    <property type="component" value="Unassembled WGS sequence"/>
</dbReference>
<dbReference type="PANTHER" id="PTHR35340">
    <property type="entry name" value="PQQ ENZYME REPEAT PROTEIN-RELATED"/>
    <property type="match status" value="1"/>
</dbReference>
<organism evidence="1 2">
    <name type="scientific">Actinomadura coerulea</name>
    <dbReference type="NCBI Taxonomy" id="46159"/>
    <lineage>
        <taxon>Bacteria</taxon>
        <taxon>Bacillati</taxon>
        <taxon>Actinomycetota</taxon>
        <taxon>Actinomycetes</taxon>
        <taxon>Streptosporangiales</taxon>
        <taxon>Thermomonosporaceae</taxon>
        <taxon>Actinomadura</taxon>
    </lineage>
</organism>
<dbReference type="InterPro" id="IPR039535">
    <property type="entry name" value="ASST-like"/>
</dbReference>
<dbReference type="InterPro" id="IPR015943">
    <property type="entry name" value="WD40/YVTN_repeat-like_dom_sf"/>
</dbReference>
<name>A0A7X0L293_9ACTN</name>
<accession>A0A7X0L293</accession>
<evidence type="ECO:0000313" key="2">
    <source>
        <dbReference type="Proteomes" id="UP000546324"/>
    </source>
</evidence>
<dbReference type="Gene3D" id="2.130.10.10">
    <property type="entry name" value="YVTN repeat-like/Quinoprotein amine dehydrogenase"/>
    <property type="match status" value="1"/>
</dbReference>
<dbReference type="InterPro" id="IPR053143">
    <property type="entry name" value="Arylsulfate_ST"/>
</dbReference>
<evidence type="ECO:0000313" key="1">
    <source>
        <dbReference type="EMBL" id="MBB6399302.1"/>
    </source>
</evidence>
<reference evidence="1 2" key="1">
    <citation type="submission" date="2020-08" db="EMBL/GenBank/DDBJ databases">
        <title>Sequencing the genomes of 1000 actinobacteria strains.</title>
        <authorList>
            <person name="Klenk H.-P."/>
        </authorList>
    </citation>
    <scope>NUCLEOTIDE SEQUENCE [LARGE SCALE GENOMIC DNA]</scope>
    <source>
        <strain evidence="1 2">DSM 43675</strain>
    </source>
</reference>
<dbReference type="EMBL" id="JACHMQ010000001">
    <property type="protein sequence ID" value="MBB6399302.1"/>
    <property type="molecule type" value="Genomic_DNA"/>
</dbReference>
<dbReference type="RefSeq" id="WP_185031097.1">
    <property type="nucleotide sequence ID" value="NZ_JACHMQ010000001.1"/>
</dbReference>
<protein>
    <submittedName>
        <fullName evidence="1">Uncharacterized protein</fullName>
    </submittedName>
</protein>
<dbReference type="AlphaFoldDB" id="A0A7X0L293"/>
<dbReference type="SUPFAM" id="SSF63829">
    <property type="entry name" value="Calcium-dependent phosphotriesterase"/>
    <property type="match status" value="1"/>
</dbReference>
<proteinExistence type="predicted"/>
<gene>
    <name evidence="1" type="ORF">BKA00_006216</name>
</gene>
<dbReference type="Pfam" id="PF14269">
    <property type="entry name" value="Arylsulfotran_2"/>
    <property type="match status" value="1"/>
</dbReference>
<dbReference type="PANTHER" id="PTHR35340:SF5">
    <property type="entry name" value="ASST-DOMAIN-CONTAINING PROTEIN"/>
    <property type="match status" value="1"/>
</dbReference>
<keyword evidence="2" id="KW-1185">Reference proteome</keyword>
<sequence>MSPRSGEPRGLLFSPASSYPTPMAYVIDRDGTILHTWSHTHGQPRPEDDPPSYLRGWNHVEMDGSGGLFAVVPLRALLKLTRDSRLEWACDVAAHHDLAIDADGTVLVLGEAPRRVGDGPAAHVVLDNLVTTVSADGVVESEASLYDVLRTDPGLRRLIDTEVRRRAAAFRRRGWPVPGDGVPDAAAAETREILRTGTHTGERRRALRLLRALPGSPCDVLHANTLEVLPAHPAGLWAQGDLLVCMRELDAIAVIGRAGDRVAWWWGPGELSRPHQPTLLPDGRILVFDNGVERRRSRLVAVDPATGEIGWSWTASPPESFFCPLAGGAEPLPDGGVLVTNSTAGAAFELTDGGRVGWEMSLPVEVYGAERGRVSIYRMSAVPAGVLAGEPAGRAPAAAGTGERVSS</sequence>
<comment type="caution">
    <text evidence="1">The sequence shown here is derived from an EMBL/GenBank/DDBJ whole genome shotgun (WGS) entry which is preliminary data.</text>
</comment>